<dbReference type="EC" id="5.2.1.8" evidence="2 5"/>
<evidence type="ECO:0000256" key="4">
    <source>
        <dbReference type="ARBA" id="ARBA00023235"/>
    </source>
</evidence>
<sequence length="566" mass="59754">MVACDGALYAAPIPVDGAPAVATLEPAPEILREVILALFGSESSDRAFKRDLIAKKTAARDHPDERGNRFTYGEFDLDFFCSLLKAARPRAGETFCDLGSGCGRLVFAAALAGYEWREAVGVELLEDLHALATSTLRTLEPIVAHTDEVRLAPCTLLSGDGNELIPQLVRSQGDKPAPWILFAYSTCMPSVGPYLCELSASLGTTLPVGSRVITTDKLLVSDDHGPWRFALRATLDAPNFNTHSSTGYVFELVAKEQAEGNAEHAAATGGGGGGVGRRTPAPGSAMVSRRALMRAGAGVLVAPLALARAARADDGGALPDAGAPRDATRERRTVSFSARSLGLALADVDTADGARVAVSRIVPGSEAERTGVRAGVFLTAIGGEQLAPTVRAEDVRATIARAPRPVALTFAGALGADEAVGLAAKARRAETERFKLERTREPAPNCAIRSRKGDTIEIEYETRLADATQRVIDSSFMRGIGAPFALQLGNGDVPRALELGIYDMCIGEARRIVAPPRLAYGLAGNRALGVPPNATIVFDVTMSAINFQTDPATRREDTGMALTPWE</sequence>
<feature type="region of interest" description="Disordered" evidence="6">
    <location>
        <begin position="261"/>
        <end position="283"/>
    </location>
</feature>
<dbReference type="InterPro" id="IPR001478">
    <property type="entry name" value="PDZ"/>
</dbReference>
<dbReference type="InterPro" id="IPR001179">
    <property type="entry name" value="PPIase_FKBP_dom"/>
</dbReference>
<evidence type="ECO:0000256" key="3">
    <source>
        <dbReference type="ARBA" id="ARBA00023110"/>
    </source>
</evidence>
<evidence type="ECO:0000256" key="1">
    <source>
        <dbReference type="ARBA" id="ARBA00000971"/>
    </source>
</evidence>
<dbReference type="InterPro" id="IPR036034">
    <property type="entry name" value="PDZ_sf"/>
</dbReference>
<dbReference type="Gene3D" id="2.30.42.10">
    <property type="match status" value="1"/>
</dbReference>
<comment type="caution">
    <text evidence="8">The sequence shown here is derived from an EMBL/GenBank/DDBJ whole genome shotgun (WGS) entry which is preliminary data.</text>
</comment>
<dbReference type="Proteomes" id="UP000751190">
    <property type="component" value="Unassembled WGS sequence"/>
</dbReference>
<keyword evidence="9" id="KW-1185">Reference proteome</keyword>
<dbReference type="OrthoDB" id="77911at2759"/>
<dbReference type="EMBL" id="JAGTXO010000001">
    <property type="protein sequence ID" value="KAG8470979.1"/>
    <property type="molecule type" value="Genomic_DNA"/>
</dbReference>
<reference evidence="8" key="1">
    <citation type="submission" date="2021-05" db="EMBL/GenBank/DDBJ databases">
        <title>The genome of the haptophyte Pavlova lutheri (Diacronema luteri, Pavlovales) - a model for lipid biosynthesis in eukaryotic algae.</title>
        <authorList>
            <person name="Hulatt C.J."/>
            <person name="Posewitz M.C."/>
        </authorList>
    </citation>
    <scope>NUCLEOTIDE SEQUENCE</scope>
    <source>
        <strain evidence="8">NIVA-4/92</strain>
    </source>
</reference>
<dbReference type="SUPFAM" id="SSF50156">
    <property type="entry name" value="PDZ domain-like"/>
    <property type="match status" value="1"/>
</dbReference>
<evidence type="ECO:0000259" key="7">
    <source>
        <dbReference type="PROSITE" id="PS50059"/>
    </source>
</evidence>
<dbReference type="PANTHER" id="PTHR45779">
    <property type="entry name" value="PEPTIDYLPROLYL ISOMERASE"/>
    <property type="match status" value="1"/>
</dbReference>
<name>A0A8J6CFR5_DIALT</name>
<dbReference type="SMART" id="SM00228">
    <property type="entry name" value="PDZ"/>
    <property type="match status" value="1"/>
</dbReference>
<keyword evidence="3 5" id="KW-0697">Rotamase</keyword>
<comment type="catalytic activity">
    <reaction evidence="1 5">
        <text>[protein]-peptidylproline (omega=180) = [protein]-peptidylproline (omega=0)</text>
        <dbReference type="Rhea" id="RHEA:16237"/>
        <dbReference type="Rhea" id="RHEA-COMP:10747"/>
        <dbReference type="Rhea" id="RHEA-COMP:10748"/>
        <dbReference type="ChEBI" id="CHEBI:83833"/>
        <dbReference type="ChEBI" id="CHEBI:83834"/>
        <dbReference type="EC" id="5.2.1.8"/>
    </reaction>
</comment>
<evidence type="ECO:0000256" key="2">
    <source>
        <dbReference type="ARBA" id="ARBA00013194"/>
    </source>
</evidence>
<dbReference type="Pfam" id="PF08123">
    <property type="entry name" value="DOT1"/>
    <property type="match status" value="1"/>
</dbReference>
<keyword evidence="4 5" id="KW-0413">Isomerase</keyword>
<dbReference type="PANTHER" id="PTHR45779:SF7">
    <property type="entry name" value="PEPTIDYLPROLYL ISOMERASE"/>
    <property type="match status" value="1"/>
</dbReference>
<dbReference type="Gene3D" id="3.40.50.150">
    <property type="entry name" value="Vaccinia Virus protein VP39"/>
    <property type="match status" value="1"/>
</dbReference>
<dbReference type="InterPro" id="IPR029063">
    <property type="entry name" value="SAM-dependent_MTases_sf"/>
</dbReference>
<dbReference type="SUPFAM" id="SSF53335">
    <property type="entry name" value="S-adenosyl-L-methionine-dependent methyltransferases"/>
    <property type="match status" value="1"/>
</dbReference>
<dbReference type="SUPFAM" id="SSF54534">
    <property type="entry name" value="FKBP-like"/>
    <property type="match status" value="1"/>
</dbReference>
<accession>A0A8J6CFR5</accession>
<proteinExistence type="predicted"/>
<evidence type="ECO:0000256" key="5">
    <source>
        <dbReference type="PROSITE-ProRule" id="PRU00277"/>
    </source>
</evidence>
<dbReference type="Pfam" id="PF00254">
    <property type="entry name" value="FKBP_C"/>
    <property type="match status" value="1"/>
</dbReference>
<gene>
    <name evidence="8" type="ORF">KFE25_009400</name>
</gene>
<evidence type="ECO:0000256" key="6">
    <source>
        <dbReference type="SAM" id="MobiDB-lite"/>
    </source>
</evidence>
<dbReference type="GO" id="GO:0003755">
    <property type="term" value="F:peptidyl-prolyl cis-trans isomerase activity"/>
    <property type="evidence" value="ECO:0007669"/>
    <property type="project" value="UniProtKB-KW"/>
</dbReference>
<dbReference type="InterPro" id="IPR044609">
    <property type="entry name" value="FKBP2/11"/>
</dbReference>
<dbReference type="InterPro" id="IPR046357">
    <property type="entry name" value="PPIase_dom_sf"/>
</dbReference>
<dbReference type="GO" id="GO:0005783">
    <property type="term" value="C:endoplasmic reticulum"/>
    <property type="evidence" value="ECO:0007669"/>
    <property type="project" value="TreeGrafter"/>
</dbReference>
<dbReference type="InterPro" id="IPR025789">
    <property type="entry name" value="DOT1_dom"/>
</dbReference>
<protein>
    <recommendedName>
        <fullName evidence="2 5">peptidylprolyl isomerase</fullName>
        <ecNumber evidence="2 5">5.2.1.8</ecNumber>
    </recommendedName>
</protein>
<feature type="domain" description="PPIase FKBP-type" evidence="7">
    <location>
        <begin position="453"/>
        <end position="546"/>
    </location>
</feature>
<dbReference type="AlphaFoldDB" id="A0A8J6CFR5"/>
<dbReference type="PROSITE" id="PS50059">
    <property type="entry name" value="FKBP_PPIASE"/>
    <property type="match status" value="1"/>
</dbReference>
<evidence type="ECO:0000313" key="9">
    <source>
        <dbReference type="Proteomes" id="UP000751190"/>
    </source>
</evidence>
<organism evidence="8 9">
    <name type="scientific">Diacronema lutheri</name>
    <name type="common">Unicellular marine alga</name>
    <name type="synonym">Monochrysis lutheri</name>
    <dbReference type="NCBI Taxonomy" id="2081491"/>
    <lineage>
        <taxon>Eukaryota</taxon>
        <taxon>Haptista</taxon>
        <taxon>Haptophyta</taxon>
        <taxon>Pavlovophyceae</taxon>
        <taxon>Pavlovales</taxon>
        <taxon>Pavlovaceae</taxon>
        <taxon>Diacronema</taxon>
    </lineage>
</organism>
<dbReference type="Gene3D" id="3.10.50.40">
    <property type="match status" value="1"/>
</dbReference>
<evidence type="ECO:0000313" key="8">
    <source>
        <dbReference type="EMBL" id="KAG8470979.1"/>
    </source>
</evidence>
<dbReference type="GO" id="GO:0031151">
    <property type="term" value="F:histone H3K79 methyltransferase activity"/>
    <property type="evidence" value="ECO:0007669"/>
    <property type="project" value="InterPro"/>
</dbReference>